<evidence type="ECO:0000313" key="3">
    <source>
        <dbReference type="EMBL" id="RXZ71923.1"/>
    </source>
</evidence>
<evidence type="ECO:0000313" key="4">
    <source>
        <dbReference type="Proteomes" id="UP000293865"/>
    </source>
</evidence>
<evidence type="ECO:0000256" key="1">
    <source>
        <dbReference type="SAM" id="MobiDB-lite"/>
    </source>
</evidence>
<evidence type="ECO:0000256" key="2">
    <source>
        <dbReference type="SAM" id="SignalP"/>
    </source>
</evidence>
<proteinExistence type="predicted"/>
<keyword evidence="2" id="KW-0732">Signal</keyword>
<feature type="chain" id="PRO_5039165041" description="Mucin-associated surface protein" evidence="2">
    <location>
        <begin position="23"/>
        <end position="149"/>
    </location>
</feature>
<name>A0A4Q2L623_9MICO</name>
<feature type="compositionally biased region" description="Low complexity" evidence="1">
    <location>
        <begin position="115"/>
        <end position="127"/>
    </location>
</feature>
<dbReference type="PROSITE" id="PS51257">
    <property type="entry name" value="PROKAR_LIPOPROTEIN"/>
    <property type="match status" value="1"/>
</dbReference>
<dbReference type="AlphaFoldDB" id="A0A4Q2L623"/>
<organism evidence="3 4">
    <name type="scientific">Agromyces albus</name>
    <dbReference type="NCBI Taxonomy" id="205332"/>
    <lineage>
        <taxon>Bacteria</taxon>
        <taxon>Bacillati</taxon>
        <taxon>Actinomycetota</taxon>
        <taxon>Actinomycetes</taxon>
        <taxon>Micrococcales</taxon>
        <taxon>Microbacteriaceae</taxon>
        <taxon>Agromyces</taxon>
    </lineage>
</organism>
<evidence type="ECO:0008006" key="5">
    <source>
        <dbReference type="Google" id="ProtNLM"/>
    </source>
</evidence>
<dbReference type="OrthoDB" id="9988627at2"/>
<feature type="compositionally biased region" description="Basic and acidic residues" evidence="1">
    <location>
        <begin position="128"/>
        <end position="149"/>
    </location>
</feature>
<keyword evidence="4" id="KW-1185">Reference proteome</keyword>
<sequence length="149" mass="15863">MRPRILAAAVAVIATLILSSCAPGYDEATKGDLREHLVAVAEASAAGDWQAALTGLDAMAVELADARAAGRVSDERFDTIALAMELVRQDIDAAMAAAADAAEQQRLLEEQARLQEQIAQLQEQQGNDDNKGDDEKKGEEDKKGEGEND</sequence>
<gene>
    <name evidence="3" type="ORF">ESP51_06015</name>
</gene>
<feature type="region of interest" description="Disordered" evidence="1">
    <location>
        <begin position="115"/>
        <end position="149"/>
    </location>
</feature>
<dbReference type="EMBL" id="SDPN01000008">
    <property type="protein sequence ID" value="RXZ71923.1"/>
    <property type="molecule type" value="Genomic_DNA"/>
</dbReference>
<reference evidence="3 4" key="1">
    <citation type="submission" date="2019-01" db="EMBL/GenBank/DDBJ databases">
        <title>Agromyces.</title>
        <authorList>
            <person name="Li J."/>
        </authorList>
    </citation>
    <scope>NUCLEOTIDE SEQUENCE [LARGE SCALE GENOMIC DNA]</scope>
    <source>
        <strain evidence="3 4">DSM 15934</strain>
    </source>
</reference>
<dbReference type="RefSeq" id="WP_129519996.1">
    <property type="nucleotide sequence ID" value="NZ_SDPN01000008.1"/>
</dbReference>
<dbReference type="Proteomes" id="UP000293865">
    <property type="component" value="Unassembled WGS sequence"/>
</dbReference>
<accession>A0A4Q2L623</accession>
<protein>
    <recommendedName>
        <fullName evidence="5">Mucin-associated surface protein</fullName>
    </recommendedName>
</protein>
<feature type="signal peptide" evidence="2">
    <location>
        <begin position="1"/>
        <end position="22"/>
    </location>
</feature>
<comment type="caution">
    <text evidence="3">The sequence shown here is derived from an EMBL/GenBank/DDBJ whole genome shotgun (WGS) entry which is preliminary data.</text>
</comment>